<dbReference type="EMBL" id="BMAW01075380">
    <property type="protein sequence ID" value="GFT96541.1"/>
    <property type="molecule type" value="Genomic_DNA"/>
</dbReference>
<proteinExistence type="predicted"/>
<feature type="compositionally biased region" description="Basic and acidic residues" evidence="7">
    <location>
        <begin position="14"/>
        <end position="23"/>
    </location>
</feature>
<keyword evidence="3" id="KW-0863">Zinc-finger</keyword>
<dbReference type="GO" id="GO:0042826">
    <property type="term" value="F:histone deacetylase binding"/>
    <property type="evidence" value="ECO:0007669"/>
    <property type="project" value="TreeGrafter"/>
</dbReference>
<evidence type="ECO:0000256" key="5">
    <source>
        <dbReference type="ARBA" id="ARBA00023125"/>
    </source>
</evidence>
<dbReference type="PROSITE" id="PS51156">
    <property type="entry name" value="ELM2"/>
    <property type="match status" value="1"/>
</dbReference>
<evidence type="ECO:0000256" key="4">
    <source>
        <dbReference type="ARBA" id="ARBA00022833"/>
    </source>
</evidence>
<dbReference type="Gene3D" id="1.10.10.60">
    <property type="entry name" value="Homeodomain-like"/>
    <property type="match status" value="1"/>
</dbReference>
<comment type="subcellular location">
    <subcellularLocation>
        <location evidence="1">Nucleus</location>
    </subcellularLocation>
</comment>
<dbReference type="InterPro" id="IPR009057">
    <property type="entry name" value="Homeodomain-like_sf"/>
</dbReference>
<keyword evidence="2" id="KW-0479">Metal-binding</keyword>
<dbReference type="InterPro" id="IPR040138">
    <property type="entry name" value="MIER/MTA"/>
</dbReference>
<gene>
    <name evidence="10" type="primary">MIER1</name>
    <name evidence="10" type="ORF">NPIL_445571</name>
</gene>
<evidence type="ECO:0000256" key="1">
    <source>
        <dbReference type="ARBA" id="ARBA00004123"/>
    </source>
</evidence>
<evidence type="ECO:0000259" key="8">
    <source>
        <dbReference type="PROSITE" id="PS51156"/>
    </source>
</evidence>
<dbReference type="InterPro" id="IPR000949">
    <property type="entry name" value="ELM2_dom"/>
</dbReference>
<evidence type="ECO:0000256" key="3">
    <source>
        <dbReference type="ARBA" id="ARBA00022771"/>
    </source>
</evidence>
<dbReference type="GO" id="GO:0005654">
    <property type="term" value="C:nucleoplasm"/>
    <property type="evidence" value="ECO:0007669"/>
    <property type="project" value="TreeGrafter"/>
</dbReference>
<dbReference type="GO" id="GO:0000122">
    <property type="term" value="P:negative regulation of transcription by RNA polymerase II"/>
    <property type="evidence" value="ECO:0007669"/>
    <property type="project" value="TreeGrafter"/>
</dbReference>
<evidence type="ECO:0000313" key="11">
    <source>
        <dbReference type="Proteomes" id="UP000887013"/>
    </source>
</evidence>
<dbReference type="AlphaFoldDB" id="A0A8X6U6G0"/>
<dbReference type="Pfam" id="PF00249">
    <property type="entry name" value="Myb_DNA-binding"/>
    <property type="match status" value="1"/>
</dbReference>
<protein>
    <submittedName>
        <fullName evidence="10">Mesoderm induction early response protein 1</fullName>
    </submittedName>
</protein>
<keyword evidence="4" id="KW-0862">Zinc</keyword>
<dbReference type="GO" id="GO:0003714">
    <property type="term" value="F:transcription corepressor activity"/>
    <property type="evidence" value="ECO:0007669"/>
    <property type="project" value="TreeGrafter"/>
</dbReference>
<dbReference type="SMART" id="SM01189">
    <property type="entry name" value="ELM2"/>
    <property type="match status" value="1"/>
</dbReference>
<reference evidence="10" key="1">
    <citation type="submission" date="2020-08" db="EMBL/GenBank/DDBJ databases">
        <title>Multicomponent nature underlies the extraordinary mechanical properties of spider dragline silk.</title>
        <authorList>
            <person name="Kono N."/>
            <person name="Nakamura H."/>
            <person name="Mori M."/>
            <person name="Yoshida Y."/>
            <person name="Ohtoshi R."/>
            <person name="Malay A.D."/>
            <person name="Moran D.A.P."/>
            <person name="Tomita M."/>
            <person name="Numata K."/>
            <person name="Arakawa K."/>
        </authorList>
    </citation>
    <scope>NUCLEOTIDE SEQUENCE</scope>
</reference>
<dbReference type="Pfam" id="PF01448">
    <property type="entry name" value="ELM2"/>
    <property type="match status" value="1"/>
</dbReference>
<dbReference type="InterPro" id="IPR017884">
    <property type="entry name" value="SANT_dom"/>
</dbReference>
<evidence type="ECO:0000313" key="10">
    <source>
        <dbReference type="EMBL" id="GFT96541.1"/>
    </source>
</evidence>
<evidence type="ECO:0000256" key="7">
    <source>
        <dbReference type="SAM" id="MobiDB-lite"/>
    </source>
</evidence>
<evidence type="ECO:0000256" key="6">
    <source>
        <dbReference type="ARBA" id="ARBA00023242"/>
    </source>
</evidence>
<dbReference type="PROSITE" id="PS51293">
    <property type="entry name" value="SANT"/>
    <property type="match status" value="1"/>
</dbReference>
<evidence type="ECO:0000259" key="9">
    <source>
        <dbReference type="PROSITE" id="PS51293"/>
    </source>
</evidence>
<dbReference type="Proteomes" id="UP000887013">
    <property type="component" value="Unassembled WGS sequence"/>
</dbReference>
<sequence>MTSEESVNELAEVPIKEENAPNEETIKAEIEEALREEIDAIAETMEKQMVISEPMKNETEMAEATKVETTNEHVLLVLIGPNYQPSLPQARPFELDEFDHKDPDECLWNPDILPEEEIEEFLKNIRKQEWKGMNEDKILNLLHRCNYDKEKALKEYNALQYIPKTWTEADCRTFEKGLDKYGKQFHSIQKTLPARSTKEITKFYYVWKKTERYDTFMNSKPRYSRSRFRKNDWKKLSKVINFADHVADEGNVKAESNCTRVYCTRSKMKMI</sequence>
<dbReference type="GO" id="GO:0008270">
    <property type="term" value="F:zinc ion binding"/>
    <property type="evidence" value="ECO:0007669"/>
    <property type="project" value="UniProtKB-KW"/>
</dbReference>
<dbReference type="FunFam" id="1.10.10.60:FF:000012">
    <property type="entry name" value="Metastasis-associated 1 family, member 3"/>
    <property type="match status" value="1"/>
</dbReference>
<accession>A0A8X6U6G0</accession>
<keyword evidence="6" id="KW-0539">Nucleus</keyword>
<dbReference type="GO" id="GO:0003677">
    <property type="term" value="F:DNA binding"/>
    <property type="evidence" value="ECO:0007669"/>
    <property type="project" value="UniProtKB-KW"/>
</dbReference>
<dbReference type="SMART" id="SM00717">
    <property type="entry name" value="SANT"/>
    <property type="match status" value="1"/>
</dbReference>
<evidence type="ECO:0000256" key="2">
    <source>
        <dbReference type="ARBA" id="ARBA00022723"/>
    </source>
</evidence>
<feature type="region of interest" description="Disordered" evidence="7">
    <location>
        <begin position="1"/>
        <end position="23"/>
    </location>
</feature>
<organism evidence="10 11">
    <name type="scientific">Nephila pilipes</name>
    <name type="common">Giant wood spider</name>
    <name type="synonym">Nephila maculata</name>
    <dbReference type="NCBI Taxonomy" id="299642"/>
    <lineage>
        <taxon>Eukaryota</taxon>
        <taxon>Metazoa</taxon>
        <taxon>Ecdysozoa</taxon>
        <taxon>Arthropoda</taxon>
        <taxon>Chelicerata</taxon>
        <taxon>Arachnida</taxon>
        <taxon>Araneae</taxon>
        <taxon>Araneomorphae</taxon>
        <taxon>Entelegynae</taxon>
        <taxon>Araneoidea</taxon>
        <taxon>Nephilidae</taxon>
        <taxon>Nephila</taxon>
    </lineage>
</organism>
<name>A0A8X6U6G0_NEPPI</name>
<comment type="caution">
    <text evidence="10">The sequence shown here is derived from an EMBL/GenBank/DDBJ whole genome shotgun (WGS) entry which is preliminary data.</text>
</comment>
<feature type="domain" description="SANT" evidence="9">
    <location>
        <begin position="166"/>
        <end position="212"/>
    </location>
</feature>
<dbReference type="PANTHER" id="PTHR10865:SF28">
    <property type="entry name" value="ELM2 DOMAIN-CONTAINING PROTEIN"/>
    <property type="match status" value="1"/>
</dbReference>
<dbReference type="InterPro" id="IPR001005">
    <property type="entry name" value="SANT/Myb"/>
</dbReference>
<keyword evidence="5" id="KW-0238">DNA-binding</keyword>
<feature type="domain" description="ELM2" evidence="8">
    <location>
        <begin position="75"/>
        <end position="160"/>
    </location>
</feature>
<dbReference type="OrthoDB" id="5916873at2759"/>
<keyword evidence="11" id="KW-1185">Reference proteome</keyword>
<dbReference type="SUPFAM" id="SSF46689">
    <property type="entry name" value="Homeodomain-like"/>
    <property type="match status" value="1"/>
</dbReference>
<dbReference type="PANTHER" id="PTHR10865">
    <property type="entry name" value="METASTASIS-ASSOCIATED PROTEIN AND MESODERM INDUCTION EARLY RESPONSE PROTEIN"/>
    <property type="match status" value="1"/>
</dbReference>